<keyword evidence="3" id="KW-1185">Reference proteome</keyword>
<dbReference type="RefSeq" id="WP_269421710.1">
    <property type="nucleotide sequence ID" value="NZ_JAPWGY010000001.1"/>
</dbReference>
<keyword evidence="2" id="KW-0808">Transferase</keyword>
<organism evidence="2 3">
    <name type="scientific">Kiloniella laminariae</name>
    <dbReference type="NCBI Taxonomy" id="454162"/>
    <lineage>
        <taxon>Bacteria</taxon>
        <taxon>Pseudomonadati</taxon>
        <taxon>Pseudomonadota</taxon>
        <taxon>Alphaproteobacteria</taxon>
        <taxon>Rhodospirillales</taxon>
        <taxon>Kiloniellaceae</taxon>
        <taxon>Kiloniella</taxon>
    </lineage>
</organism>
<dbReference type="Gene3D" id="3.60.60.10">
    <property type="entry name" value="Penicillin V Acylase, Chain A"/>
    <property type="match status" value="1"/>
</dbReference>
<dbReference type="InterPro" id="IPR005079">
    <property type="entry name" value="Peptidase_C45_hydrolase"/>
</dbReference>
<proteinExistence type="predicted"/>
<evidence type="ECO:0000313" key="3">
    <source>
        <dbReference type="Proteomes" id="UP001069802"/>
    </source>
</evidence>
<name>A0ABT4LEI6_9PROT</name>
<dbReference type="NCBIfam" id="NF040521">
    <property type="entry name" value="C45_proenzyme"/>
    <property type="match status" value="1"/>
</dbReference>
<evidence type="ECO:0000259" key="1">
    <source>
        <dbReference type="Pfam" id="PF03417"/>
    </source>
</evidence>
<evidence type="ECO:0000313" key="2">
    <source>
        <dbReference type="EMBL" id="MCZ4279509.1"/>
    </source>
</evidence>
<sequence>MDLVFEKLYETKAGPAWKDLFDRLWPAYEKWFLSEGISARQTYLAGLRAMKRYMPELVPTYEHLCELAGGGDLAARFLSFYRPPLYLSGCSQAVWLGDEPMLVRNYDYAPELCDGVLLDSAWNGRRVMAISDGMWGVVDGINDAGLAISLTFGGRRVVGNGFGVPLILRYILEFCDTTKEAIAVLRRIPCHMAYNVTCVDRSGAYVTVYLSPDRDVLVKDTRVATNHQEHVEWHLHARVTATVERERFLLQRLTMHDEPADKFISAFLKPPLYSTNFSRGFGTLYTSVYWPLRGIVDIHWPGAVWSHSFAEPTIEKRQIRYPDHVPLY</sequence>
<dbReference type="Proteomes" id="UP001069802">
    <property type="component" value="Unassembled WGS sequence"/>
</dbReference>
<protein>
    <submittedName>
        <fullName evidence="2">C45 family autoproteolytic acyltransferase/hydrolase</fullName>
    </submittedName>
</protein>
<feature type="domain" description="Peptidase C45 hydrolase" evidence="1">
    <location>
        <begin position="98"/>
        <end position="300"/>
    </location>
</feature>
<reference evidence="2" key="1">
    <citation type="submission" date="2022-12" db="EMBL/GenBank/DDBJ databases">
        <title>Bacterial isolates from different developmental stages of Nematostella vectensis.</title>
        <authorList>
            <person name="Fraune S."/>
        </authorList>
    </citation>
    <scope>NUCLEOTIDE SEQUENCE</scope>
    <source>
        <strain evidence="2">G21630-S1</strain>
    </source>
</reference>
<dbReference type="GO" id="GO:0016746">
    <property type="term" value="F:acyltransferase activity"/>
    <property type="evidence" value="ECO:0007669"/>
    <property type="project" value="UniProtKB-KW"/>
</dbReference>
<keyword evidence="2" id="KW-0012">Acyltransferase</keyword>
<dbReference type="InterPro" id="IPR029055">
    <property type="entry name" value="Ntn_hydrolases_N"/>
</dbReference>
<accession>A0ABT4LEI6</accession>
<dbReference type="SUPFAM" id="SSF56235">
    <property type="entry name" value="N-terminal nucleophile aminohydrolases (Ntn hydrolases)"/>
    <property type="match status" value="1"/>
</dbReference>
<dbReference type="EMBL" id="JAPWGY010000001">
    <property type="protein sequence ID" value="MCZ4279509.1"/>
    <property type="molecule type" value="Genomic_DNA"/>
</dbReference>
<comment type="caution">
    <text evidence="2">The sequence shown here is derived from an EMBL/GenBank/DDBJ whole genome shotgun (WGS) entry which is preliminary data.</text>
</comment>
<dbReference type="InterPro" id="IPR047794">
    <property type="entry name" value="C45_proenzyme-like"/>
</dbReference>
<dbReference type="Pfam" id="PF03417">
    <property type="entry name" value="AAT"/>
    <property type="match status" value="1"/>
</dbReference>
<gene>
    <name evidence="2" type="ORF">O4H49_01890</name>
</gene>